<organism evidence="2 3">
    <name type="scientific">Mycena chlorophos</name>
    <name type="common">Agaric fungus</name>
    <name type="synonym">Agaricus chlorophos</name>
    <dbReference type="NCBI Taxonomy" id="658473"/>
    <lineage>
        <taxon>Eukaryota</taxon>
        <taxon>Fungi</taxon>
        <taxon>Dikarya</taxon>
        <taxon>Basidiomycota</taxon>
        <taxon>Agaricomycotina</taxon>
        <taxon>Agaricomycetes</taxon>
        <taxon>Agaricomycetidae</taxon>
        <taxon>Agaricales</taxon>
        <taxon>Marasmiineae</taxon>
        <taxon>Mycenaceae</taxon>
        <taxon>Mycena</taxon>
    </lineage>
</organism>
<proteinExistence type="predicted"/>
<feature type="region of interest" description="Disordered" evidence="1">
    <location>
        <begin position="299"/>
        <end position="361"/>
    </location>
</feature>
<feature type="region of interest" description="Disordered" evidence="1">
    <location>
        <begin position="1"/>
        <end position="34"/>
    </location>
</feature>
<sequence>MPRVSTPSRRGGKPDPRPLARTAASVKAAQASTSGTAWRHPAELDYITTGWTDMQIIRFVAASAFSIGPQPQHSREHIISVVLRSRPGEIYIPRAYRIPLLWVAKYISTSLRLVLTCDPQFLEKEWNTYKYEILHVSRLWRALLDAADAVGPDIPRDWRYATFDRPLRRYWHKWLPQSDNFVRDFWNEFGEEEFETDVLKLAWSTWVKQGHRGFLLEKECVADGLSADQFLDGLVINDRADTFEWSIGGEPGSGVSPNVADFCSLPTPISPPATAPAVPLPPPVVRVPLPGELRRQKMKQNDLQVKQEPIEEQQPLSVNAKGKQKAIEHAYPSPPTEPEAGSSRAVSRAETMDVDPSPPPTTIPFCLSPTRFRSQMGSLAPGRSIGRLSIPQPEEDEDDMLDAVVKSEPLEPTPPPPHPNDLIILDDDDPGLGELDLEYPEDEHPPALDSVSGTGFRRSTSSLSSLTSIHSSHAVATPPPITGTTCVSRHGSSRARSLLQDGEYSPDGSHYEHEFRFSFQPSAVDWSDTGKSKGGGGDWIDTHPVVVQLRAELAEEKGRVVALEAELQALKGGTHDNDEAGAEASAEASVPVREMSHPLQHLF</sequence>
<feature type="region of interest" description="Disordered" evidence="1">
    <location>
        <begin position="572"/>
        <end position="603"/>
    </location>
</feature>
<name>A0ABQ0L5Z4_MYCCL</name>
<evidence type="ECO:0000313" key="2">
    <source>
        <dbReference type="EMBL" id="GAT46579.1"/>
    </source>
</evidence>
<keyword evidence="3" id="KW-1185">Reference proteome</keyword>
<evidence type="ECO:0000256" key="1">
    <source>
        <dbReference type="SAM" id="MobiDB-lite"/>
    </source>
</evidence>
<protein>
    <submittedName>
        <fullName evidence="2">Uncharacterized protein</fullName>
    </submittedName>
</protein>
<reference evidence="2" key="1">
    <citation type="submission" date="2014-09" db="EMBL/GenBank/DDBJ databases">
        <title>Genome sequence of the luminous mushroom Mycena chlorophos for searching fungal bioluminescence genes.</title>
        <authorList>
            <person name="Tanaka Y."/>
            <person name="Kasuga D."/>
            <person name="Oba Y."/>
            <person name="Hase S."/>
            <person name="Sato K."/>
            <person name="Oba Y."/>
            <person name="Sakakibara Y."/>
        </authorList>
    </citation>
    <scope>NUCLEOTIDE SEQUENCE</scope>
</reference>
<evidence type="ECO:0000313" key="3">
    <source>
        <dbReference type="Proteomes" id="UP000815677"/>
    </source>
</evidence>
<accession>A0ABQ0L5Z4</accession>
<gene>
    <name evidence="2" type="ORF">MCHLO_04088</name>
</gene>
<feature type="region of interest" description="Disordered" evidence="1">
    <location>
        <begin position="377"/>
        <end position="397"/>
    </location>
</feature>
<dbReference type="EMBL" id="DF842599">
    <property type="protein sequence ID" value="GAT46579.1"/>
    <property type="molecule type" value="Genomic_DNA"/>
</dbReference>
<dbReference type="Proteomes" id="UP000815677">
    <property type="component" value="Unassembled WGS sequence"/>
</dbReference>